<accession>A0A1I0N3P3</accession>
<sequence>MQVQNNSHCSFAIACIFMLLWVFCVKLNGQTGISSFNTTTVNPPNTTYSATAPSDASNDINPGQTYDVSYGQGNDYTLLSYTIGGTTYSNFLEPDTLMLQRTDGGRFVNVWYTLIDIDVPLLFGTTELIMDGQEVDDADALYQTGSLISGYDNILVNVDNEAAGSIQAQIERVDAIWYTGIVSCAPENAVFPVIERGGNDSIKIAAITALDINGNPSAYGNMVEIVDNDWPNTGLTYSDYLVLRRQTVGENPLPLLNIGDIAGQASQTIQGVAVSFDELGIAAGQVIYGYSLFAFDTDDALHDLTDISTFPETTTAAASGIDLVAGVSAAVSSDNCLTLAIGPGGYKGALSTWLKANATDDVTTSTEGATITDWQDHWIGDNDFTTAQSAPTYRSSSSTINFNQTADFTTGTRGLTTSNNASFNNNGSSYERKGISIAFRTESDVTTRQVLYEQGGNTRGINIYIRNGSLYAHAWNRNNDGAGAPWNEGDVTASATVEPNSEYILTFEFDGNVSESGTFSGYLNGQLFGTVSSIGLLFSHTGDINIGLSGSNQRYDDGTNGSFNSFRGEIPEFIYCNEPSGFSINTRNQIESYLAIKYGITLNQATPINYVNSSGAVIFNTTQSASLGGYLEYNNNITGIGRDDNSELDQQQSRSEHNESVITVSNGGSFSANNTWFIWGNDGEALTDTETTDVPSVINQRIERVWRVSETGETGTNQITFDLDSLIISGSPMAADYSLLVASNSSGGAFTGATIVSGGVLDEVENTITFTVDLSHGEYFTLGTGYIDCSPAGVGTNLSLWLKADLGPNASAGEVTEWSDLAGANHAEGSGGTSPAYSANAINFNPALDFDGTADFLASATGFHTPAYYIVLVPDDNLTSASAAQVPLGWDTQSASPTNDIGGFFLGGIYGSADDVVGHIVGNGTIGYGSYENNSAKTISAGVPLVFATLDNNVPTATQSVTQQNGTTITTTGTGSFLGLSNEDYVLGRFFTPNDFGFTRFFDGKIAEVISYSARPTLTQNSQITSYLGIKYGITLSIDYLNAAGNTVWSRTTNTSYNNDIAGIGRDDNACLNQKQSTSQNSDAVVTIGLESIATTNAANTSSFDSDASFLIWGNDNAALTQAAANTVDVPGTVTERISRVWKVQETGTVGSVDVSFDLTGLGYTTVSSNFQLIISSTSTMASGVTYSGGTFDGNVITFEDVDFTNGDFFTLGTNKTACAPGGVTTDLALWLKANEGTNTVVDEANISSWTDFSGNGRNAAVVGLGGSNPVSPVYHTSEINFNPSIELFDPNSTNATFIETSGGNNVSEDLSIVAVFKSGLGGGSTTNFEAAPTIIGGGDSGGNNDYGLGMSGGRLHLNAASNATLNARSPSGTLYNTQEPFIVTGTRIRSTASGAIQLYANSTNIASGISTNTSLSGPNTFGIGNHDDPQVAAQFQGHVAEVIVFSDDLTSTERARVESYLAIKYGISRLSTTDYLAADGGAIFSYTTNTGYTSDIAGIGRDDNSCLVQKKSKSENNDALVTMSVSNFSADDSFLIWANDNAAIESSENTEFDASQVKGRLNREWKVQETGTIGNVTLTYDLSAISGPSGIGTNNLNQVRLMVDADGDFSAGATLISPSSINAVNKTVSFTVNFSTGQYFTLGSEEKYALPIELLAFDAQKIARNHVKLDWATLSESDNAQFVIERSANGREFEGIGSLTGAGNSEAIKYYTFTDFEPETGYSFYRLKQIDFNGQTDYSEIKSVFVEAEFEEEFGLFTNPIRMGDEVKINYNLKEDKETLIQVLSPNGQLLWEKTHWLDASNNHVRLSSDRLIKGLNVIRIMDNQNRSKVLKLLLH</sequence>
<dbReference type="OrthoDB" id="2582440at2"/>
<protein>
    <recommendedName>
        <fullName evidence="1">DUF8202 domain-containing protein</fullName>
    </recommendedName>
</protein>
<dbReference type="Pfam" id="PF26628">
    <property type="entry name" value="DUF8202"/>
    <property type="match status" value="3"/>
</dbReference>
<dbReference type="GO" id="GO:0004553">
    <property type="term" value="F:hydrolase activity, hydrolyzing O-glycosyl compounds"/>
    <property type="evidence" value="ECO:0007669"/>
    <property type="project" value="UniProtKB-ARBA"/>
</dbReference>
<feature type="domain" description="DUF8202" evidence="1">
    <location>
        <begin position="1454"/>
        <end position="1637"/>
    </location>
</feature>
<proteinExistence type="predicted"/>
<feature type="domain" description="DUF8202" evidence="1">
    <location>
        <begin position="1021"/>
        <end position="1207"/>
    </location>
</feature>
<dbReference type="SUPFAM" id="SSF49899">
    <property type="entry name" value="Concanavalin A-like lectins/glucanases"/>
    <property type="match status" value="2"/>
</dbReference>
<dbReference type="EMBL" id="FOIR01000001">
    <property type="protein sequence ID" value="SEV94988.1"/>
    <property type="molecule type" value="Genomic_DNA"/>
</dbReference>
<dbReference type="InterPro" id="IPR058515">
    <property type="entry name" value="DUF8202"/>
</dbReference>
<dbReference type="InterPro" id="IPR013320">
    <property type="entry name" value="ConA-like_dom_sf"/>
</dbReference>
<dbReference type="GO" id="GO:0005975">
    <property type="term" value="P:carbohydrate metabolic process"/>
    <property type="evidence" value="ECO:0007669"/>
    <property type="project" value="UniProtKB-ARBA"/>
</dbReference>
<dbReference type="GeneID" id="99985606"/>
<evidence type="ECO:0000259" key="1">
    <source>
        <dbReference type="Pfam" id="PF26628"/>
    </source>
</evidence>
<feature type="domain" description="DUF8202" evidence="1">
    <location>
        <begin position="587"/>
        <end position="775"/>
    </location>
</feature>
<gene>
    <name evidence="2" type="ORF">SAMN05216290_0867</name>
</gene>
<dbReference type="RefSeq" id="WP_139177412.1">
    <property type="nucleotide sequence ID" value="NZ_FOIR01000001.1"/>
</dbReference>
<organism evidence="2 3">
    <name type="scientific">Roseivirga pacifica</name>
    <dbReference type="NCBI Taxonomy" id="1267423"/>
    <lineage>
        <taxon>Bacteria</taxon>
        <taxon>Pseudomonadati</taxon>
        <taxon>Bacteroidota</taxon>
        <taxon>Cytophagia</taxon>
        <taxon>Cytophagales</taxon>
        <taxon>Roseivirgaceae</taxon>
        <taxon>Roseivirga</taxon>
    </lineage>
</organism>
<name>A0A1I0N3P3_9BACT</name>
<keyword evidence="3" id="KW-1185">Reference proteome</keyword>
<evidence type="ECO:0000313" key="2">
    <source>
        <dbReference type="EMBL" id="SEV94988.1"/>
    </source>
</evidence>
<dbReference type="STRING" id="1267423.SAMN05216290_0867"/>
<evidence type="ECO:0000313" key="3">
    <source>
        <dbReference type="Proteomes" id="UP000199437"/>
    </source>
</evidence>
<reference evidence="3" key="1">
    <citation type="submission" date="2016-10" db="EMBL/GenBank/DDBJ databases">
        <authorList>
            <person name="Varghese N."/>
            <person name="Submissions S."/>
        </authorList>
    </citation>
    <scope>NUCLEOTIDE SEQUENCE [LARGE SCALE GENOMIC DNA]</scope>
    <source>
        <strain evidence="3">CGMCC 1.12402</strain>
    </source>
</reference>
<dbReference type="Proteomes" id="UP000199437">
    <property type="component" value="Unassembled WGS sequence"/>
</dbReference>